<accession>A0A931B518</accession>
<dbReference type="SUPFAM" id="SSF51735">
    <property type="entry name" value="NAD(P)-binding Rossmann-fold domains"/>
    <property type="match status" value="1"/>
</dbReference>
<dbReference type="PRINTS" id="PR00080">
    <property type="entry name" value="SDRFAMILY"/>
</dbReference>
<evidence type="ECO:0000256" key="1">
    <source>
        <dbReference type="ARBA" id="ARBA00006484"/>
    </source>
</evidence>
<dbReference type="Pfam" id="PF00106">
    <property type="entry name" value="adh_short"/>
    <property type="match status" value="1"/>
</dbReference>
<protein>
    <submittedName>
        <fullName evidence="5">SDR family oxidoreductase</fullName>
    </submittedName>
</protein>
<comment type="caution">
    <text evidence="5">The sequence shown here is derived from an EMBL/GenBank/DDBJ whole genome shotgun (WGS) entry which is preliminary data.</text>
</comment>
<evidence type="ECO:0000313" key="6">
    <source>
        <dbReference type="Proteomes" id="UP000657385"/>
    </source>
</evidence>
<keyword evidence="3" id="KW-0560">Oxidoreductase</keyword>
<dbReference type="EMBL" id="JADPRT010000006">
    <property type="protein sequence ID" value="MBF9069532.1"/>
    <property type="molecule type" value="Genomic_DNA"/>
</dbReference>
<name>A0A931B518_9ACTN</name>
<evidence type="ECO:0000256" key="4">
    <source>
        <dbReference type="RuleBase" id="RU000363"/>
    </source>
</evidence>
<dbReference type="AlphaFoldDB" id="A0A931B518"/>
<organism evidence="5 6">
    <name type="scientific">Streptacidiphilus fuscans</name>
    <dbReference type="NCBI Taxonomy" id="2789292"/>
    <lineage>
        <taxon>Bacteria</taxon>
        <taxon>Bacillati</taxon>
        <taxon>Actinomycetota</taxon>
        <taxon>Actinomycetes</taxon>
        <taxon>Kitasatosporales</taxon>
        <taxon>Streptomycetaceae</taxon>
        <taxon>Streptacidiphilus</taxon>
    </lineage>
</organism>
<dbReference type="Gene3D" id="3.40.50.720">
    <property type="entry name" value="NAD(P)-binding Rossmann-like Domain"/>
    <property type="match status" value="1"/>
</dbReference>
<dbReference type="PRINTS" id="PR00081">
    <property type="entry name" value="GDHRDH"/>
</dbReference>
<dbReference type="CDD" id="cd05324">
    <property type="entry name" value="carb_red_PTCR-like_SDR_c"/>
    <property type="match status" value="1"/>
</dbReference>
<dbReference type="InterPro" id="IPR036291">
    <property type="entry name" value="NAD(P)-bd_dom_sf"/>
</dbReference>
<dbReference type="GO" id="GO:0016616">
    <property type="term" value="F:oxidoreductase activity, acting on the CH-OH group of donors, NAD or NADP as acceptor"/>
    <property type="evidence" value="ECO:0007669"/>
    <property type="project" value="InterPro"/>
</dbReference>
<reference evidence="5" key="1">
    <citation type="submission" date="2020-11" db="EMBL/GenBank/DDBJ databases">
        <title>Isolation and identification of active actinomycetes.</title>
        <authorList>
            <person name="Yu B."/>
        </authorList>
    </citation>
    <scope>NUCLEOTIDE SEQUENCE</scope>
    <source>
        <strain evidence="5">NEAU-YB345</strain>
    </source>
</reference>
<evidence type="ECO:0000256" key="3">
    <source>
        <dbReference type="ARBA" id="ARBA00023002"/>
    </source>
</evidence>
<dbReference type="InterPro" id="IPR002347">
    <property type="entry name" value="SDR_fam"/>
</dbReference>
<dbReference type="PANTHER" id="PTHR43490">
    <property type="entry name" value="(+)-NEOMENTHOL DEHYDROGENASE"/>
    <property type="match status" value="1"/>
</dbReference>
<evidence type="ECO:0000256" key="2">
    <source>
        <dbReference type="ARBA" id="ARBA00022857"/>
    </source>
</evidence>
<sequence length="258" mass="26616">MNDASSTASTASTVSAASARTATALVTGANKGIGKEIARQLAAAGVTVLLGTRDPERGRHAAEELAKDGDVRLLVLDVTDPDSVAEAARQVERLDILVNNAGIMAEGSTAPDADLDAFRRTFETNVFGVLTVTNAFLPALRRSAAPRIVNISSGTGSLAWSEDPNRPFAFSAGSGAAYRSSKTALNALTLFYAQTLAPEGFKVNALAPGLRRTDLNALAAESDGDPAEAAAGAVRLALLPEDGPTGAFHSWDGTPVPW</sequence>
<proteinExistence type="inferred from homology"/>
<comment type="similarity">
    <text evidence="1 4">Belongs to the short-chain dehydrogenases/reductases (SDR) family.</text>
</comment>
<gene>
    <name evidence="5" type="ORF">I2501_16025</name>
</gene>
<keyword evidence="6" id="KW-1185">Reference proteome</keyword>
<evidence type="ECO:0000313" key="5">
    <source>
        <dbReference type="EMBL" id="MBF9069532.1"/>
    </source>
</evidence>
<dbReference type="InterPro" id="IPR045313">
    <property type="entry name" value="CBR1-like"/>
</dbReference>
<keyword evidence="2" id="KW-0521">NADP</keyword>
<dbReference type="Proteomes" id="UP000657385">
    <property type="component" value="Unassembled WGS sequence"/>
</dbReference>
<dbReference type="PANTHER" id="PTHR43490:SF99">
    <property type="entry name" value="SHORT-CHAIN DEHYDROGENASE_REDUCTASE"/>
    <property type="match status" value="1"/>
</dbReference>
<dbReference type="RefSeq" id="WP_196194719.1">
    <property type="nucleotide sequence ID" value="NZ_JADPRT010000006.1"/>
</dbReference>